<feature type="domain" description="Beta-lactamase-related" evidence="1">
    <location>
        <begin position="15"/>
        <end position="370"/>
    </location>
</feature>
<protein>
    <submittedName>
        <fullName evidence="2">Beta-lactamase</fullName>
    </submittedName>
</protein>
<dbReference type="EMBL" id="JXYQ01000021">
    <property type="protein sequence ID" value="KJA11078.1"/>
    <property type="molecule type" value="Genomic_DNA"/>
</dbReference>
<keyword evidence="3" id="KW-1185">Reference proteome</keyword>
<organism evidence="2 3">
    <name type="scientific">Acidovorax temperans</name>
    <dbReference type="NCBI Taxonomy" id="80878"/>
    <lineage>
        <taxon>Bacteria</taxon>
        <taxon>Pseudomonadati</taxon>
        <taxon>Pseudomonadota</taxon>
        <taxon>Betaproteobacteria</taxon>
        <taxon>Burkholderiales</taxon>
        <taxon>Comamonadaceae</taxon>
        <taxon>Acidovorax</taxon>
    </lineage>
</organism>
<dbReference type="InterPro" id="IPR012338">
    <property type="entry name" value="Beta-lactam/transpept-like"/>
</dbReference>
<evidence type="ECO:0000313" key="2">
    <source>
        <dbReference type="EMBL" id="KJA11078.1"/>
    </source>
</evidence>
<reference evidence="2 3" key="1">
    <citation type="submission" date="2014-12" db="EMBL/GenBank/DDBJ databases">
        <title>Isolation of bacteria from lake water.</title>
        <authorList>
            <person name="Sheng K.-Y."/>
            <person name="Chin P.-S."/>
            <person name="Chan K.-G."/>
            <person name="Tan G.S."/>
        </authorList>
    </citation>
    <scope>NUCLEOTIDE SEQUENCE [LARGE SCALE GENOMIC DNA]</scope>
    <source>
        <strain evidence="2 3">KY4</strain>
    </source>
</reference>
<dbReference type="Pfam" id="PF00144">
    <property type="entry name" value="Beta-lactamase"/>
    <property type="match status" value="1"/>
</dbReference>
<dbReference type="Proteomes" id="UP000032566">
    <property type="component" value="Unassembled WGS sequence"/>
</dbReference>
<evidence type="ECO:0000259" key="1">
    <source>
        <dbReference type="Pfam" id="PF00144"/>
    </source>
</evidence>
<dbReference type="RefSeq" id="WP_044397139.1">
    <property type="nucleotide sequence ID" value="NZ_JXYQ01000021.1"/>
</dbReference>
<comment type="caution">
    <text evidence="2">The sequence shown here is derived from an EMBL/GenBank/DDBJ whole genome shotgun (WGS) entry which is preliminary data.</text>
</comment>
<dbReference type="SUPFAM" id="SSF56601">
    <property type="entry name" value="beta-lactamase/transpeptidase-like"/>
    <property type="match status" value="1"/>
</dbReference>
<proteinExistence type="predicted"/>
<dbReference type="PATRIC" id="fig|80878.5.peg.1076"/>
<dbReference type="InterPro" id="IPR050789">
    <property type="entry name" value="Diverse_Enzym_Activities"/>
</dbReference>
<dbReference type="PANTHER" id="PTHR43283">
    <property type="entry name" value="BETA-LACTAMASE-RELATED"/>
    <property type="match status" value="1"/>
</dbReference>
<name>A0A0D7KD38_9BURK</name>
<evidence type="ECO:0000313" key="3">
    <source>
        <dbReference type="Proteomes" id="UP000032566"/>
    </source>
</evidence>
<sequence>MNPFALARVRTVLLDLVTQGVLPGAVALVQHRGRTVLHEAVGLQRPANPAQPGLAVPAMAPDTVFRIYSMTKPIASLVALMLMEEGRLLLAHPVSRYLPAFKGQQVYDAATGTLAPAAREATVHDLLRHTAGLSYAWDTGPIADQYRNARVGSRRHSNQQLAAALAPLPLLHPPGTCWEYSRATDVLGAIIEVIEGAPLGQVLQRRVFEPLGMQDTGFSVPASSRHRLAEPFARHPLTGAGVTLIDVAEPPVFESAGGGLVSTAADYARFLQLMLGRGTVHTPTGSVRLASSATVDFMTADHLGTLPRAGTILPAGYGFGLGVAVRLATGGATRPGSAGHYSWSGMGGTFFFVDPAQDLFAILLTQAPGQLEMLCELFPTLVYAAL</sequence>
<dbReference type="InterPro" id="IPR001466">
    <property type="entry name" value="Beta-lactam-related"/>
</dbReference>
<accession>A0A0D7KD38</accession>
<dbReference type="PANTHER" id="PTHR43283:SF3">
    <property type="entry name" value="BETA-LACTAMASE FAMILY PROTEIN (AFU_ORTHOLOGUE AFUA_5G07500)"/>
    <property type="match status" value="1"/>
</dbReference>
<dbReference type="OrthoDB" id="9801061at2"/>
<dbReference type="STRING" id="80878.RP29_07820"/>
<dbReference type="AlphaFoldDB" id="A0A0D7KD38"/>
<dbReference type="Gene3D" id="3.40.710.10">
    <property type="entry name" value="DD-peptidase/beta-lactamase superfamily"/>
    <property type="match status" value="1"/>
</dbReference>
<gene>
    <name evidence="2" type="ORF">RP29_07820</name>
</gene>